<dbReference type="AlphaFoldDB" id="A0A0W4ZGW4"/>
<organism evidence="10 11">
    <name type="scientific">Pneumocystis carinii (strain B80)</name>
    <name type="common">Rat pneumocystis pneumonia agent</name>
    <name type="synonym">Pneumocystis carinii f. sp. carinii</name>
    <dbReference type="NCBI Taxonomy" id="1408658"/>
    <lineage>
        <taxon>Eukaryota</taxon>
        <taxon>Fungi</taxon>
        <taxon>Dikarya</taxon>
        <taxon>Ascomycota</taxon>
        <taxon>Taphrinomycotina</taxon>
        <taxon>Pneumocystomycetes</taxon>
        <taxon>Pneumocystaceae</taxon>
        <taxon>Pneumocystis</taxon>
    </lineage>
</organism>
<keyword evidence="4 7" id="KW-0285">Flavoprotein</keyword>
<protein>
    <recommendedName>
        <fullName evidence="3 7">Glycerol-3-phosphate dehydrogenase</fullName>
        <ecNumber evidence="3 7">1.1.5.3</ecNumber>
    </recommendedName>
</protein>
<feature type="domain" description="FAD dependent oxidoreductase" evidence="8">
    <location>
        <begin position="76"/>
        <end position="441"/>
    </location>
</feature>
<evidence type="ECO:0000313" key="11">
    <source>
        <dbReference type="Proteomes" id="UP000054454"/>
    </source>
</evidence>
<dbReference type="GO" id="GO:0005739">
    <property type="term" value="C:mitochondrion"/>
    <property type="evidence" value="ECO:0007669"/>
    <property type="project" value="TreeGrafter"/>
</dbReference>
<comment type="similarity">
    <text evidence="2 7">Belongs to the FAD-dependent glycerol-3-phosphate dehydrogenase family.</text>
</comment>
<dbReference type="Gene3D" id="1.10.8.870">
    <property type="entry name" value="Alpha-glycerophosphate oxidase, cap domain"/>
    <property type="match status" value="1"/>
</dbReference>
<dbReference type="Gene3D" id="3.30.9.10">
    <property type="entry name" value="D-Amino Acid Oxidase, subunit A, domain 2"/>
    <property type="match status" value="1"/>
</dbReference>
<dbReference type="PROSITE" id="PS00977">
    <property type="entry name" value="FAD_G3PDH_1"/>
    <property type="match status" value="1"/>
</dbReference>
<evidence type="ECO:0000256" key="4">
    <source>
        <dbReference type="ARBA" id="ARBA00022630"/>
    </source>
</evidence>
<dbReference type="SUPFAM" id="SSF51905">
    <property type="entry name" value="FAD/NAD(P)-binding domain"/>
    <property type="match status" value="1"/>
</dbReference>
<evidence type="ECO:0000259" key="8">
    <source>
        <dbReference type="Pfam" id="PF01266"/>
    </source>
</evidence>
<dbReference type="GO" id="GO:0004368">
    <property type="term" value="F:glycerol-3-phosphate dehydrogenase (quinone) activity"/>
    <property type="evidence" value="ECO:0007669"/>
    <property type="project" value="UniProtKB-EC"/>
</dbReference>
<dbReference type="GO" id="GO:0006072">
    <property type="term" value="P:glycerol-3-phosphate metabolic process"/>
    <property type="evidence" value="ECO:0007669"/>
    <property type="project" value="UniProtKB-UniRule"/>
</dbReference>
<comment type="catalytic activity">
    <reaction evidence="7">
        <text>a quinone + sn-glycerol 3-phosphate = dihydroxyacetone phosphate + a quinol</text>
        <dbReference type="Rhea" id="RHEA:18977"/>
        <dbReference type="ChEBI" id="CHEBI:24646"/>
        <dbReference type="ChEBI" id="CHEBI:57597"/>
        <dbReference type="ChEBI" id="CHEBI:57642"/>
        <dbReference type="ChEBI" id="CHEBI:132124"/>
        <dbReference type="EC" id="1.1.5.3"/>
    </reaction>
</comment>
<keyword evidence="11" id="KW-1185">Reference proteome</keyword>
<dbReference type="PANTHER" id="PTHR11985">
    <property type="entry name" value="GLYCEROL-3-PHOSPHATE DEHYDROGENASE"/>
    <property type="match status" value="1"/>
</dbReference>
<evidence type="ECO:0000256" key="1">
    <source>
        <dbReference type="ARBA" id="ARBA00001974"/>
    </source>
</evidence>
<gene>
    <name evidence="10" type="ORF">T552_02058</name>
</gene>
<dbReference type="PRINTS" id="PR01001">
    <property type="entry name" value="FADG3PDH"/>
</dbReference>
<comment type="cofactor">
    <cofactor evidence="1 7">
        <name>FAD</name>
        <dbReference type="ChEBI" id="CHEBI:57692"/>
    </cofactor>
</comment>
<dbReference type="InterPro" id="IPR036188">
    <property type="entry name" value="FAD/NAD-bd_sf"/>
</dbReference>
<dbReference type="FunFam" id="1.10.8.870:FF:000010">
    <property type="entry name" value="Glycerol-3-phosphate dehydrogenase"/>
    <property type="match status" value="1"/>
</dbReference>
<name>A0A0W4ZGW4_PNEC8</name>
<dbReference type="EC" id="1.1.5.3" evidence="3 7"/>
<accession>A0A0W4ZGW4</accession>
<evidence type="ECO:0000256" key="2">
    <source>
        <dbReference type="ARBA" id="ARBA00007330"/>
    </source>
</evidence>
<sequence length="624" mass="69968">MAQSQFFKISGKRFMRVFGGATLLSASVYYFRKEYVNADSLKVDIPNINMFSKILSREEQIEKLKSHSKNDGSEYDLLIIGGGATGAGCALDATSRGLKVALVEKYDFSSGSSSKSTKLVHGGVRYLEKAFKTLDWDQYVLLQEALRERLIFLCNAPHLAFVSPIMIPIYKWWKVPYFWVGVKIYDFLAGDKNMKSSYFLTKAKTLENFPMLKTNDLAGSLVYYDGQHNDSRTNIGLILTSVLYGANVANYVEVFEFKKNEDGKICGAVVRDCLTGDTWTIAAKGVINATGPFADILRNLDSSLTPKMLSLSSGTHVILSGHYSPPNIGFINPNTSDGRVIFFLPWQGNTLIGTTDSPTKISFDPAPKEEEISWILSEIKKYLNPEFIIRREDVLAAWSGIRPLVHKSGSNDTSNLVRSHIIDVSDSGLLTISGGKWTTYRRMAEDTIDRAIKEFDLKPFSAKCLTQNIQLIGASGWSDTLYISLIHKFGIDLDISKYLSESYGDRASSVLNMSDFAGKRRNVRGIRLSDKYPFIDGEVRYAVRMEYAQTCSDVLARRTRLAFLDVLAALEALPKVIDIMSEELNWSETRKELEWKNTIKFLCSMGLSETMKNLTRADVENGNF</sequence>
<proteinExistence type="inferred from homology"/>
<reference evidence="11" key="1">
    <citation type="journal article" date="2016" name="Nat. Commun.">
        <title>Genome analysis of three Pneumocystis species reveals adaptation mechanisms to life exclusively in mammalian hosts.</title>
        <authorList>
            <person name="Ma L."/>
            <person name="Chen Z."/>
            <person name="Huang D.W."/>
            <person name="Kutty G."/>
            <person name="Ishihara M."/>
            <person name="Wang H."/>
            <person name="Abouelleil A."/>
            <person name="Bishop L."/>
            <person name="Davey E."/>
            <person name="Deng R."/>
            <person name="Deng X."/>
            <person name="Fan L."/>
            <person name="Fantoni G."/>
            <person name="Fitzgerald M."/>
            <person name="Gogineni E."/>
            <person name="Goldberg J.M."/>
            <person name="Handley G."/>
            <person name="Hu X."/>
            <person name="Huber C."/>
            <person name="Jiao X."/>
            <person name="Jones K."/>
            <person name="Levin J.Z."/>
            <person name="Liu Y."/>
            <person name="Macdonald P."/>
            <person name="Melnikov A."/>
            <person name="Raley C."/>
            <person name="Sassi M."/>
            <person name="Sherman B.T."/>
            <person name="Song X."/>
            <person name="Sykes S."/>
            <person name="Tran B."/>
            <person name="Walsh L."/>
            <person name="Xia Y."/>
            <person name="Yang J."/>
            <person name="Young S."/>
            <person name="Zeng Q."/>
            <person name="Zheng X."/>
            <person name="Stephens R."/>
            <person name="Nusbaum C."/>
            <person name="Birren B.W."/>
            <person name="Azadi P."/>
            <person name="Lempicki R.A."/>
            <person name="Cuomo C.A."/>
            <person name="Kovacs J.A."/>
        </authorList>
    </citation>
    <scope>NUCLEOTIDE SEQUENCE [LARGE SCALE GENOMIC DNA]</scope>
    <source>
        <strain evidence="11">B80</strain>
    </source>
</reference>
<dbReference type="VEuPathDB" id="FungiDB:T552_02058"/>
<comment type="caution">
    <text evidence="10">The sequence shown here is derived from an EMBL/GenBank/DDBJ whole genome shotgun (WGS) entry which is preliminary data.</text>
</comment>
<evidence type="ECO:0000256" key="7">
    <source>
        <dbReference type="RuleBase" id="RU361217"/>
    </source>
</evidence>
<evidence type="ECO:0000259" key="9">
    <source>
        <dbReference type="Pfam" id="PF16901"/>
    </source>
</evidence>
<dbReference type="InterPro" id="IPR031656">
    <property type="entry name" value="DAO_C"/>
</dbReference>
<dbReference type="Pfam" id="PF16901">
    <property type="entry name" value="DAO_C"/>
    <property type="match status" value="1"/>
</dbReference>
<evidence type="ECO:0000256" key="5">
    <source>
        <dbReference type="ARBA" id="ARBA00022827"/>
    </source>
</evidence>
<dbReference type="Gene3D" id="3.50.50.60">
    <property type="entry name" value="FAD/NAD(P)-binding domain"/>
    <property type="match status" value="1"/>
</dbReference>
<dbReference type="InterPro" id="IPR038299">
    <property type="entry name" value="DAO_C_sf"/>
</dbReference>
<dbReference type="InterPro" id="IPR000447">
    <property type="entry name" value="G3P_DH_FAD-dep"/>
</dbReference>
<dbReference type="EMBL" id="LFVZ01000009">
    <property type="protein sequence ID" value="KTW27616.1"/>
    <property type="molecule type" value="Genomic_DNA"/>
</dbReference>
<keyword evidence="6 7" id="KW-0560">Oxidoreductase</keyword>
<dbReference type="SUPFAM" id="SSF54373">
    <property type="entry name" value="FAD-linked reductases, C-terminal domain"/>
    <property type="match status" value="1"/>
</dbReference>
<dbReference type="InterPro" id="IPR006076">
    <property type="entry name" value="FAD-dep_OxRdtase"/>
</dbReference>
<dbReference type="GeneID" id="28936817"/>
<keyword evidence="5" id="KW-0274">FAD</keyword>
<feature type="domain" description="Alpha-glycerophosphate oxidase C-terminal" evidence="9">
    <location>
        <begin position="464"/>
        <end position="591"/>
    </location>
</feature>
<dbReference type="RefSeq" id="XP_018225498.1">
    <property type="nucleotide sequence ID" value="XM_018370614.1"/>
</dbReference>
<dbReference type="PANTHER" id="PTHR11985:SF15">
    <property type="entry name" value="GLYCEROL-3-PHOSPHATE DEHYDROGENASE, MITOCHONDRIAL"/>
    <property type="match status" value="1"/>
</dbReference>
<dbReference type="Proteomes" id="UP000054454">
    <property type="component" value="Unassembled WGS sequence"/>
</dbReference>
<dbReference type="Pfam" id="PF01266">
    <property type="entry name" value="DAO"/>
    <property type="match status" value="1"/>
</dbReference>
<evidence type="ECO:0000256" key="6">
    <source>
        <dbReference type="ARBA" id="ARBA00023002"/>
    </source>
</evidence>
<dbReference type="PROSITE" id="PS00978">
    <property type="entry name" value="FAD_G3PDH_2"/>
    <property type="match status" value="1"/>
</dbReference>
<evidence type="ECO:0000313" key="10">
    <source>
        <dbReference type="EMBL" id="KTW27616.1"/>
    </source>
</evidence>
<evidence type="ECO:0000256" key="3">
    <source>
        <dbReference type="ARBA" id="ARBA00013029"/>
    </source>
</evidence>
<dbReference type="OrthoDB" id="264015at2759"/>